<comment type="caution">
    <text evidence="1">The sequence shown here is derived from an EMBL/GenBank/DDBJ whole genome shotgun (WGS) entry which is preliminary data.</text>
</comment>
<evidence type="ECO:0000313" key="1">
    <source>
        <dbReference type="EMBL" id="RNA09096.1"/>
    </source>
</evidence>
<accession>A0A3M7QCF0</accession>
<dbReference type="Proteomes" id="UP000276133">
    <property type="component" value="Unassembled WGS sequence"/>
</dbReference>
<gene>
    <name evidence="1" type="ORF">BpHYR1_006569</name>
</gene>
<dbReference type="EMBL" id="REGN01006546">
    <property type="protein sequence ID" value="RNA09096.1"/>
    <property type="molecule type" value="Genomic_DNA"/>
</dbReference>
<keyword evidence="2" id="KW-1185">Reference proteome</keyword>
<evidence type="ECO:0000313" key="2">
    <source>
        <dbReference type="Proteomes" id="UP000276133"/>
    </source>
</evidence>
<dbReference type="AlphaFoldDB" id="A0A3M7QCF0"/>
<proteinExistence type="predicted"/>
<sequence length="108" mass="11741">MKIGFDSTHSGVTISNGAVYDERPTSPIRVKQTFTVDANLKFIIPVKIKLTGLVIPLVTTKWPSILRLAVHLAVCLLFGQPKLRSKFMAAVLTAKVAVRLGGLARATR</sequence>
<organism evidence="1 2">
    <name type="scientific">Brachionus plicatilis</name>
    <name type="common">Marine rotifer</name>
    <name type="synonym">Brachionus muelleri</name>
    <dbReference type="NCBI Taxonomy" id="10195"/>
    <lineage>
        <taxon>Eukaryota</taxon>
        <taxon>Metazoa</taxon>
        <taxon>Spiralia</taxon>
        <taxon>Gnathifera</taxon>
        <taxon>Rotifera</taxon>
        <taxon>Eurotatoria</taxon>
        <taxon>Monogononta</taxon>
        <taxon>Pseudotrocha</taxon>
        <taxon>Ploima</taxon>
        <taxon>Brachionidae</taxon>
        <taxon>Brachionus</taxon>
    </lineage>
</organism>
<reference evidence="1 2" key="1">
    <citation type="journal article" date="2018" name="Sci. Rep.">
        <title>Genomic signatures of local adaptation to the degree of environmental predictability in rotifers.</title>
        <authorList>
            <person name="Franch-Gras L."/>
            <person name="Hahn C."/>
            <person name="Garcia-Roger E.M."/>
            <person name="Carmona M.J."/>
            <person name="Serra M."/>
            <person name="Gomez A."/>
        </authorList>
    </citation>
    <scope>NUCLEOTIDE SEQUENCE [LARGE SCALE GENOMIC DNA]</scope>
    <source>
        <strain evidence="1">HYR1</strain>
    </source>
</reference>
<name>A0A3M7QCF0_BRAPC</name>
<protein>
    <submittedName>
        <fullName evidence="1">Uncharacterized protein</fullName>
    </submittedName>
</protein>